<evidence type="ECO:0000256" key="4">
    <source>
        <dbReference type="ARBA" id="ARBA00023010"/>
    </source>
</evidence>
<dbReference type="GO" id="GO:0015031">
    <property type="term" value="P:protein transport"/>
    <property type="evidence" value="ECO:0007669"/>
    <property type="project" value="UniProtKB-UniRule"/>
</dbReference>
<evidence type="ECO:0000313" key="6">
    <source>
        <dbReference type="EMBL" id="ODS23368.1"/>
    </source>
</evidence>
<evidence type="ECO:0000256" key="5">
    <source>
        <dbReference type="HAMAP-Rule" id="MF_00821"/>
    </source>
</evidence>
<dbReference type="InterPro" id="IPR035958">
    <property type="entry name" value="SecB-like_sf"/>
</dbReference>
<dbReference type="PANTHER" id="PTHR36918">
    <property type="match status" value="1"/>
</dbReference>
<sequence>MSEENQAAEHSGQEFAVQRTYLKDLSLEAPMGTEAFLLKDQPQINQDLSTEINKIRDDFYETILKLTVTAKVGDEKTVFLVEAHQAGLFMIKGLEGEHLTAVLNTVCPQMLFPYACEAIDSVLVKATFPPLMMPPINFNAVYAQALAEQKAQQKPAH</sequence>
<comment type="similarity">
    <text evidence="1 5">Belongs to the SecB family.</text>
</comment>
<dbReference type="PANTHER" id="PTHR36918:SF1">
    <property type="entry name" value="PROTEIN-EXPORT PROTEIN SECB"/>
    <property type="match status" value="1"/>
</dbReference>
<accession>A0A1D2QP56</accession>
<comment type="subcellular location">
    <subcellularLocation>
        <location evidence="5">Cytoplasm</location>
    </subcellularLocation>
</comment>
<dbReference type="NCBIfam" id="TIGR00809">
    <property type="entry name" value="secB"/>
    <property type="match status" value="1"/>
</dbReference>
<dbReference type="PRINTS" id="PR01594">
    <property type="entry name" value="SECBCHAPRONE"/>
</dbReference>
<dbReference type="GO" id="GO:0006457">
    <property type="term" value="P:protein folding"/>
    <property type="evidence" value="ECO:0007669"/>
    <property type="project" value="UniProtKB-UniRule"/>
</dbReference>
<name>A0A1D2QP56_9GAMM</name>
<keyword evidence="4 5" id="KW-0811">Translocation</keyword>
<dbReference type="GO" id="GO:0005737">
    <property type="term" value="C:cytoplasm"/>
    <property type="evidence" value="ECO:0007669"/>
    <property type="project" value="UniProtKB-SubCell"/>
</dbReference>
<dbReference type="Gene3D" id="3.10.420.10">
    <property type="entry name" value="SecB-like"/>
    <property type="match status" value="1"/>
</dbReference>
<dbReference type="Pfam" id="PF02556">
    <property type="entry name" value="SecB"/>
    <property type="match status" value="1"/>
</dbReference>
<evidence type="ECO:0000313" key="7">
    <source>
        <dbReference type="Proteomes" id="UP000242502"/>
    </source>
</evidence>
<evidence type="ECO:0000256" key="2">
    <source>
        <dbReference type="ARBA" id="ARBA00022448"/>
    </source>
</evidence>
<dbReference type="InterPro" id="IPR003708">
    <property type="entry name" value="SecB"/>
</dbReference>
<keyword evidence="5" id="KW-0963">Cytoplasm</keyword>
<protein>
    <recommendedName>
        <fullName evidence="5">Protein-export protein SecB</fullName>
    </recommendedName>
</protein>
<dbReference type="SUPFAM" id="SSF54611">
    <property type="entry name" value="SecB-like"/>
    <property type="match status" value="1"/>
</dbReference>
<dbReference type="GO" id="GO:0051262">
    <property type="term" value="P:protein tetramerization"/>
    <property type="evidence" value="ECO:0007669"/>
    <property type="project" value="InterPro"/>
</dbReference>
<organism evidence="6 7">
    <name type="scientific">Candidatus Endobugula sertula</name>
    <name type="common">Bugula neritina bacterial symbiont</name>
    <dbReference type="NCBI Taxonomy" id="62101"/>
    <lineage>
        <taxon>Bacteria</taxon>
        <taxon>Pseudomonadati</taxon>
        <taxon>Pseudomonadota</taxon>
        <taxon>Gammaproteobacteria</taxon>
        <taxon>Cellvibrionales</taxon>
        <taxon>Cellvibrionaceae</taxon>
        <taxon>Candidatus Endobugula</taxon>
    </lineage>
</organism>
<dbReference type="HAMAP" id="MF_00821">
    <property type="entry name" value="SecB"/>
    <property type="match status" value="1"/>
</dbReference>
<proteinExistence type="inferred from homology"/>
<keyword evidence="2 5" id="KW-0813">Transport</keyword>
<dbReference type="GO" id="GO:0051082">
    <property type="term" value="F:unfolded protein binding"/>
    <property type="evidence" value="ECO:0007669"/>
    <property type="project" value="InterPro"/>
</dbReference>
<reference evidence="6 7" key="1">
    <citation type="journal article" date="2016" name="Appl. Environ. Microbiol.">
        <title>Lack of Overt Genome Reduction in the Bryostatin-Producing Bryozoan Symbiont "Candidatus Endobugula sertula".</title>
        <authorList>
            <person name="Miller I.J."/>
            <person name="Vanee N."/>
            <person name="Fong S.S."/>
            <person name="Lim-Fong G.E."/>
            <person name="Kwan J.C."/>
        </authorList>
    </citation>
    <scope>NUCLEOTIDE SEQUENCE [LARGE SCALE GENOMIC DNA]</scope>
    <source>
        <strain evidence="6">AB1-4</strain>
    </source>
</reference>
<dbReference type="AlphaFoldDB" id="A0A1D2QP56"/>
<dbReference type="EMBL" id="MDLC01000031">
    <property type="protein sequence ID" value="ODS23368.1"/>
    <property type="molecule type" value="Genomic_DNA"/>
</dbReference>
<keyword evidence="3 5" id="KW-0653">Protein transport</keyword>
<evidence type="ECO:0000256" key="1">
    <source>
        <dbReference type="ARBA" id="ARBA00009990"/>
    </source>
</evidence>
<comment type="caution">
    <text evidence="6">The sequence shown here is derived from an EMBL/GenBank/DDBJ whole genome shotgun (WGS) entry which is preliminary data.</text>
</comment>
<gene>
    <name evidence="5" type="primary">secB</name>
    <name evidence="6" type="ORF">AB835_09365</name>
</gene>
<comment type="subunit">
    <text evidence="5">Homotetramer, a dimer of dimers. One homotetramer interacts with 1 SecA dimer.</text>
</comment>
<evidence type="ECO:0000256" key="3">
    <source>
        <dbReference type="ARBA" id="ARBA00022927"/>
    </source>
</evidence>
<comment type="function">
    <text evidence="5">One of the proteins required for the normal export of preproteins out of the cell cytoplasm. It is a molecular chaperone that binds to a subset of precursor proteins, maintaining them in a translocation-competent state. It also specifically binds to its receptor SecA.</text>
</comment>
<dbReference type="Proteomes" id="UP000242502">
    <property type="component" value="Unassembled WGS sequence"/>
</dbReference>
<dbReference type="STRING" id="62101.AB835_09365"/>
<keyword evidence="5" id="KW-0143">Chaperone</keyword>